<feature type="transmembrane region" description="Helical" evidence="2">
    <location>
        <begin position="77"/>
        <end position="95"/>
    </location>
</feature>
<name>A0A2A9DSA8_9CORY</name>
<comment type="caution">
    <text evidence="3">The sequence shown here is derived from an EMBL/GenBank/DDBJ whole genome shotgun (WGS) entry which is preliminary data.</text>
</comment>
<dbReference type="EMBL" id="PDJF01000001">
    <property type="protein sequence ID" value="PFG28799.1"/>
    <property type="molecule type" value="Genomic_DNA"/>
</dbReference>
<keyword evidence="4" id="KW-1185">Reference proteome</keyword>
<reference evidence="3 4" key="1">
    <citation type="submission" date="2017-10" db="EMBL/GenBank/DDBJ databases">
        <title>Sequencing the genomes of 1000 actinobacteria strains.</title>
        <authorList>
            <person name="Klenk H.-P."/>
        </authorList>
    </citation>
    <scope>NUCLEOTIDE SEQUENCE [LARGE SCALE GENOMIC DNA]</scope>
    <source>
        <strain evidence="3 4">DSM 20688</strain>
    </source>
</reference>
<feature type="region of interest" description="Disordered" evidence="1">
    <location>
        <begin position="123"/>
        <end position="154"/>
    </location>
</feature>
<dbReference type="OrthoDB" id="4425868at2"/>
<feature type="compositionally biased region" description="Polar residues" evidence="1">
    <location>
        <begin position="143"/>
        <end position="154"/>
    </location>
</feature>
<protein>
    <submittedName>
        <fullName evidence="3">Uncharacterized protein</fullName>
    </submittedName>
</protein>
<gene>
    <name evidence="3" type="ORF">ATK06_1923</name>
</gene>
<evidence type="ECO:0000256" key="2">
    <source>
        <dbReference type="SAM" id="Phobius"/>
    </source>
</evidence>
<keyword evidence="2" id="KW-0812">Transmembrane</keyword>
<evidence type="ECO:0000313" key="3">
    <source>
        <dbReference type="EMBL" id="PFG28799.1"/>
    </source>
</evidence>
<organism evidence="3 4">
    <name type="scientific">Corynebacterium renale</name>
    <dbReference type="NCBI Taxonomy" id="1724"/>
    <lineage>
        <taxon>Bacteria</taxon>
        <taxon>Bacillati</taxon>
        <taxon>Actinomycetota</taxon>
        <taxon>Actinomycetes</taxon>
        <taxon>Mycobacteriales</taxon>
        <taxon>Corynebacteriaceae</taxon>
        <taxon>Corynebacterium</taxon>
    </lineage>
</organism>
<evidence type="ECO:0000256" key="1">
    <source>
        <dbReference type="SAM" id="MobiDB-lite"/>
    </source>
</evidence>
<keyword evidence="2" id="KW-0472">Membrane</keyword>
<keyword evidence="2" id="KW-1133">Transmembrane helix</keyword>
<proteinExistence type="predicted"/>
<feature type="region of interest" description="Disordered" evidence="1">
    <location>
        <begin position="1"/>
        <end position="30"/>
    </location>
</feature>
<dbReference type="AlphaFoldDB" id="A0A2A9DSA8"/>
<dbReference type="Proteomes" id="UP000221653">
    <property type="component" value="Unassembled WGS sequence"/>
</dbReference>
<dbReference type="STRING" id="1724.GCA_001044175_00153"/>
<evidence type="ECO:0000313" key="4">
    <source>
        <dbReference type="Proteomes" id="UP000221653"/>
    </source>
</evidence>
<accession>A0A2A9DSA8</accession>
<sequence length="238" mass="25768">MEKDDDTQSLPRVDVPDDPPRMGNTWDDGYAGLTRQQYGTPAAHQNFSGRPVEGGAGYAEHVAHGPVQRQSNPWKTVVIFLLLIVGAIVLAWFVYTQFLTPSQGSGAKTAPVTTTVIVEETTVVEASQPAPEQRLPDKEPSAPRSQAPTSQFQVPTDAQPCGLTGVFAIYRGSENTTCGFAENTAIAMELNRGQSGTVAVKVNSPTTQLAYDMRCSYRDRDSYVCTGGDNAVVYLEHR</sequence>
<dbReference type="RefSeq" id="WP_143341414.1">
    <property type="nucleotide sequence ID" value="NZ_LDYE01000010.1"/>
</dbReference>